<accession>A0A6M2DED5</accession>
<dbReference type="AlphaFoldDB" id="A0A6M2DED5"/>
<protein>
    <submittedName>
        <fullName evidence="2">Putative secreted protein</fullName>
    </submittedName>
</protein>
<evidence type="ECO:0000313" key="2">
    <source>
        <dbReference type="EMBL" id="NOV43518.1"/>
    </source>
</evidence>
<dbReference type="EMBL" id="GHWJ01010781">
    <property type="protein sequence ID" value="NOV43518.1"/>
    <property type="molecule type" value="Transcribed_RNA"/>
</dbReference>
<organism evidence="2">
    <name type="scientific">Rhipicephalus microplus</name>
    <name type="common">Cattle tick</name>
    <name type="synonym">Boophilus microplus</name>
    <dbReference type="NCBI Taxonomy" id="6941"/>
    <lineage>
        <taxon>Eukaryota</taxon>
        <taxon>Metazoa</taxon>
        <taxon>Ecdysozoa</taxon>
        <taxon>Arthropoda</taxon>
        <taxon>Chelicerata</taxon>
        <taxon>Arachnida</taxon>
        <taxon>Acari</taxon>
        <taxon>Parasitiformes</taxon>
        <taxon>Ixodida</taxon>
        <taxon>Ixodoidea</taxon>
        <taxon>Ixodidae</taxon>
        <taxon>Rhipicephalinae</taxon>
        <taxon>Rhipicephalus</taxon>
        <taxon>Boophilus</taxon>
    </lineage>
</organism>
<keyword evidence="1" id="KW-0732">Signal</keyword>
<evidence type="ECO:0000256" key="1">
    <source>
        <dbReference type="SAM" id="SignalP"/>
    </source>
</evidence>
<reference evidence="2" key="1">
    <citation type="submission" date="2019-09" db="EMBL/GenBank/DDBJ databases">
        <title>Organ-specific transcriptomic study of the physiology of the cattle tick, Rhipicephalus microplus.</title>
        <authorList>
            <person name="Tirloni L."/>
            <person name="Braz G."/>
            <person name="Gandara A.C.P."/>
            <person name="Sabadin G.A."/>
            <person name="da Silva R.M."/>
            <person name="Guizzo M.G."/>
            <person name="Machado J.A."/>
            <person name="Costa E.P."/>
            <person name="Gomes H.F."/>
            <person name="Moraes J."/>
            <person name="Mota M.B.S."/>
            <person name="Mesquita R.D."/>
            <person name="Alvarenga P.H."/>
            <person name="Alves F."/>
            <person name="Seixas A."/>
            <person name="da Fonseca R.N."/>
            <person name="Fogaca A."/>
            <person name="Logullo C."/>
            <person name="Tanaka A."/>
            <person name="Daffre S."/>
            <person name="Termignoni C."/>
            <person name="Vaz I.S.Jr."/>
            <person name="Oliveira P.L."/>
            <person name="Ribeiro J.M."/>
        </authorList>
    </citation>
    <scope>NUCLEOTIDE SEQUENCE</scope>
    <source>
        <strain evidence="2">Porto Alegre</strain>
    </source>
</reference>
<feature type="signal peptide" evidence="1">
    <location>
        <begin position="1"/>
        <end position="16"/>
    </location>
</feature>
<proteinExistence type="predicted"/>
<feature type="chain" id="PRO_5026920449" evidence="1">
    <location>
        <begin position="17"/>
        <end position="71"/>
    </location>
</feature>
<sequence>MFCFFFFLFFLDPGLPFCPSAKNTNCYNTCDQEKARGWPQFEESFTHATKNRAYGKALKIRIQPPPLKKMR</sequence>
<name>A0A6M2DED5_RHIMP</name>